<dbReference type="SUPFAM" id="SSF52172">
    <property type="entry name" value="CheY-like"/>
    <property type="match status" value="1"/>
</dbReference>
<dbReference type="SMART" id="SM00448">
    <property type="entry name" value="REC"/>
    <property type="match status" value="1"/>
</dbReference>
<feature type="domain" description="Response regulatory" evidence="3">
    <location>
        <begin position="17"/>
        <end position="135"/>
    </location>
</feature>
<dbReference type="AlphaFoldDB" id="A0A3E1RGP3"/>
<protein>
    <recommendedName>
        <fullName evidence="3">Response regulatory domain-containing protein</fullName>
    </recommendedName>
</protein>
<accession>A0A3E1RGP3</accession>
<dbReference type="Pfam" id="PF00072">
    <property type="entry name" value="Response_reg"/>
    <property type="match status" value="1"/>
</dbReference>
<dbReference type="PROSITE" id="PS50110">
    <property type="entry name" value="RESPONSE_REGULATORY"/>
    <property type="match status" value="1"/>
</dbReference>
<dbReference type="PANTHER" id="PTHR45339">
    <property type="entry name" value="HYBRID SIGNAL TRANSDUCTION HISTIDINE KINASE J"/>
    <property type="match status" value="1"/>
</dbReference>
<dbReference type="PANTHER" id="PTHR45339:SF5">
    <property type="entry name" value="HISTIDINE KINASE"/>
    <property type="match status" value="1"/>
</dbReference>
<sequence>MSSVYTPNTVSPGRPLKVLVAEDNIINQRLVVGLLTQLGYTGMVVSDGEKALKCLSKMRVDLVLMDVMMPNMDGLQALAAIRAKEAVEGGHLPVIMATSHDEPGDAARFKKAGSDGYLAKPLELTRLQSEISRVLIKS</sequence>
<dbReference type="Proteomes" id="UP000260665">
    <property type="component" value="Unassembled WGS sequence"/>
</dbReference>
<evidence type="ECO:0000256" key="2">
    <source>
        <dbReference type="PROSITE-ProRule" id="PRU00169"/>
    </source>
</evidence>
<dbReference type="InterPro" id="IPR001789">
    <property type="entry name" value="Sig_transdc_resp-reg_receiver"/>
</dbReference>
<dbReference type="EMBL" id="QFZK01000002">
    <property type="protein sequence ID" value="RFO98192.1"/>
    <property type="molecule type" value="Genomic_DNA"/>
</dbReference>
<name>A0A3E1RGP3_9BURK</name>
<gene>
    <name evidence="4" type="ORF">DIC66_05620</name>
</gene>
<evidence type="ECO:0000313" key="5">
    <source>
        <dbReference type="Proteomes" id="UP000260665"/>
    </source>
</evidence>
<keyword evidence="1 2" id="KW-0597">Phosphoprotein</keyword>
<dbReference type="Gene3D" id="3.40.50.2300">
    <property type="match status" value="1"/>
</dbReference>
<dbReference type="InterPro" id="IPR011006">
    <property type="entry name" value="CheY-like_superfamily"/>
</dbReference>
<organism evidence="4 5">
    <name type="scientific">Rhodoferax lacus</name>
    <dbReference type="NCBI Taxonomy" id="2184758"/>
    <lineage>
        <taxon>Bacteria</taxon>
        <taxon>Pseudomonadati</taxon>
        <taxon>Pseudomonadota</taxon>
        <taxon>Betaproteobacteria</taxon>
        <taxon>Burkholderiales</taxon>
        <taxon>Comamonadaceae</taxon>
        <taxon>Rhodoferax</taxon>
    </lineage>
</organism>
<dbReference type="CDD" id="cd17546">
    <property type="entry name" value="REC_hyHK_CKI1_RcsC-like"/>
    <property type="match status" value="1"/>
</dbReference>
<feature type="modified residue" description="4-aspartylphosphate" evidence="2">
    <location>
        <position position="66"/>
    </location>
</feature>
<dbReference type="GO" id="GO:0000160">
    <property type="term" value="P:phosphorelay signal transduction system"/>
    <property type="evidence" value="ECO:0007669"/>
    <property type="project" value="InterPro"/>
</dbReference>
<comment type="caution">
    <text evidence="4">The sequence shown here is derived from an EMBL/GenBank/DDBJ whole genome shotgun (WGS) entry which is preliminary data.</text>
</comment>
<proteinExistence type="predicted"/>
<evidence type="ECO:0000256" key="1">
    <source>
        <dbReference type="ARBA" id="ARBA00022553"/>
    </source>
</evidence>
<dbReference type="OrthoDB" id="5421695at2"/>
<keyword evidence="5" id="KW-1185">Reference proteome</keyword>
<evidence type="ECO:0000313" key="4">
    <source>
        <dbReference type="EMBL" id="RFO98192.1"/>
    </source>
</evidence>
<dbReference type="RefSeq" id="WP_117174873.1">
    <property type="nucleotide sequence ID" value="NZ_QFZK01000002.1"/>
</dbReference>
<reference evidence="4 5" key="1">
    <citation type="submission" date="2018-05" db="EMBL/GenBank/DDBJ databases">
        <title>Rhodoferax soyangensis sp.nov., isolated from an oligotrophic freshwater lake.</title>
        <authorList>
            <person name="Park M."/>
        </authorList>
    </citation>
    <scope>NUCLEOTIDE SEQUENCE [LARGE SCALE GENOMIC DNA]</scope>
    <source>
        <strain evidence="4 5">IMCC26218</strain>
    </source>
</reference>
<evidence type="ECO:0000259" key="3">
    <source>
        <dbReference type="PROSITE" id="PS50110"/>
    </source>
</evidence>